<comment type="similarity">
    <text evidence="7">Belongs to the binding-protein-dependent transport system permease family.</text>
</comment>
<feature type="transmembrane region" description="Helical" evidence="7">
    <location>
        <begin position="212"/>
        <end position="237"/>
    </location>
</feature>
<organism evidence="9 10">
    <name type="scientific">Alicyclobacillus mengziensis</name>
    <dbReference type="NCBI Taxonomy" id="2931921"/>
    <lineage>
        <taxon>Bacteria</taxon>
        <taxon>Bacillati</taxon>
        <taxon>Bacillota</taxon>
        <taxon>Bacilli</taxon>
        <taxon>Bacillales</taxon>
        <taxon>Alicyclobacillaceae</taxon>
        <taxon>Alicyclobacillus</taxon>
    </lineage>
</organism>
<feature type="transmembrane region" description="Helical" evidence="7">
    <location>
        <begin position="167"/>
        <end position="191"/>
    </location>
</feature>
<gene>
    <name evidence="9" type="ORF">JZ786_10690</name>
</gene>
<sequence length="302" mass="33959">MNMAIHPKEKVERAYTKARSAHRYLAWTGAIFTVPTIIYFAWWIIIPMFYGLGLSFTNASLLAPPQFIGLQNYLSSFHDPVFIDTVVRTVVYVIEVTIPTLALSLALAWLINRVVRARALYLTLFFLPFVIPAVASSVIFELILQPYGIFNQFLHIQVGWLANPRYAMIGLSIVTIWNLVGYYVVIFLAGLQQVPHELLEAAHIDGASGFQSFWHVVMPLMRPTLLFASVTTIANVLTNFTQPYVMTHGGPGNSTTVMPLLIYREAFEYSKAGQASAMAVLLLIASLILTWVQFRLLSDRNK</sequence>
<dbReference type="KEGG" id="afx:JZ786_10690"/>
<evidence type="ECO:0000256" key="4">
    <source>
        <dbReference type="ARBA" id="ARBA00022692"/>
    </source>
</evidence>
<name>A0A9X7W4B4_9BACL</name>
<feature type="transmembrane region" description="Helical" evidence="7">
    <location>
        <begin position="119"/>
        <end position="147"/>
    </location>
</feature>
<keyword evidence="5 7" id="KW-1133">Transmembrane helix</keyword>
<dbReference type="Proteomes" id="UP000663505">
    <property type="component" value="Chromosome"/>
</dbReference>
<evidence type="ECO:0000259" key="8">
    <source>
        <dbReference type="PROSITE" id="PS50928"/>
    </source>
</evidence>
<feature type="transmembrane region" description="Helical" evidence="7">
    <location>
        <begin position="90"/>
        <end position="112"/>
    </location>
</feature>
<dbReference type="CDD" id="cd06261">
    <property type="entry name" value="TM_PBP2"/>
    <property type="match status" value="1"/>
</dbReference>
<dbReference type="Pfam" id="PF00528">
    <property type="entry name" value="BPD_transp_1"/>
    <property type="match status" value="1"/>
</dbReference>
<dbReference type="AlphaFoldDB" id="A0A9X7W4B4"/>
<keyword evidence="3" id="KW-1003">Cell membrane</keyword>
<evidence type="ECO:0000256" key="5">
    <source>
        <dbReference type="ARBA" id="ARBA00022989"/>
    </source>
</evidence>
<dbReference type="RefSeq" id="WP_206658654.1">
    <property type="nucleotide sequence ID" value="NZ_CP071182.1"/>
</dbReference>
<comment type="subcellular location">
    <subcellularLocation>
        <location evidence="1 7">Cell membrane</location>
        <topology evidence="1 7">Multi-pass membrane protein</topology>
    </subcellularLocation>
</comment>
<protein>
    <submittedName>
        <fullName evidence="9">Sugar ABC transporter permease</fullName>
    </submittedName>
</protein>
<reference evidence="9 10" key="1">
    <citation type="submission" date="2021-02" db="EMBL/GenBank/DDBJ databases">
        <title>Alicyclobacillus curvatus sp. nov. and Alicyclobacillus mengziensis sp. nov., two acidophilic bacteria isolated from acid mine drainage.</title>
        <authorList>
            <person name="Huang Y."/>
        </authorList>
    </citation>
    <scope>NUCLEOTIDE SEQUENCE [LARGE SCALE GENOMIC DNA]</scope>
    <source>
        <strain evidence="9 10">S30H14</strain>
    </source>
</reference>
<keyword evidence="2 7" id="KW-0813">Transport</keyword>
<proteinExistence type="inferred from homology"/>
<evidence type="ECO:0000256" key="7">
    <source>
        <dbReference type="RuleBase" id="RU363032"/>
    </source>
</evidence>
<dbReference type="GO" id="GO:0055085">
    <property type="term" value="P:transmembrane transport"/>
    <property type="evidence" value="ECO:0007669"/>
    <property type="project" value="InterPro"/>
</dbReference>
<dbReference type="EMBL" id="CP071182">
    <property type="protein sequence ID" value="QSO49343.1"/>
    <property type="molecule type" value="Genomic_DNA"/>
</dbReference>
<evidence type="ECO:0000256" key="3">
    <source>
        <dbReference type="ARBA" id="ARBA00022475"/>
    </source>
</evidence>
<dbReference type="Gene3D" id="1.10.3720.10">
    <property type="entry name" value="MetI-like"/>
    <property type="match status" value="1"/>
</dbReference>
<evidence type="ECO:0000313" key="10">
    <source>
        <dbReference type="Proteomes" id="UP000663505"/>
    </source>
</evidence>
<keyword evidence="4 7" id="KW-0812">Transmembrane</keyword>
<evidence type="ECO:0000256" key="6">
    <source>
        <dbReference type="ARBA" id="ARBA00023136"/>
    </source>
</evidence>
<dbReference type="PROSITE" id="PS50928">
    <property type="entry name" value="ABC_TM1"/>
    <property type="match status" value="1"/>
</dbReference>
<dbReference type="InterPro" id="IPR035906">
    <property type="entry name" value="MetI-like_sf"/>
</dbReference>
<dbReference type="InterPro" id="IPR000515">
    <property type="entry name" value="MetI-like"/>
</dbReference>
<dbReference type="PANTHER" id="PTHR30193:SF37">
    <property type="entry name" value="INNER MEMBRANE ABC TRANSPORTER PERMEASE PROTEIN YCJO"/>
    <property type="match status" value="1"/>
</dbReference>
<evidence type="ECO:0000256" key="2">
    <source>
        <dbReference type="ARBA" id="ARBA00022448"/>
    </source>
</evidence>
<keyword evidence="10" id="KW-1185">Reference proteome</keyword>
<dbReference type="SUPFAM" id="SSF161098">
    <property type="entry name" value="MetI-like"/>
    <property type="match status" value="1"/>
</dbReference>
<feature type="transmembrane region" description="Helical" evidence="7">
    <location>
        <begin position="275"/>
        <end position="294"/>
    </location>
</feature>
<dbReference type="PANTHER" id="PTHR30193">
    <property type="entry name" value="ABC TRANSPORTER PERMEASE PROTEIN"/>
    <property type="match status" value="1"/>
</dbReference>
<accession>A0A9X7W4B4</accession>
<dbReference type="InterPro" id="IPR051393">
    <property type="entry name" value="ABC_transporter_permease"/>
</dbReference>
<dbReference type="GO" id="GO:0005886">
    <property type="term" value="C:plasma membrane"/>
    <property type="evidence" value="ECO:0007669"/>
    <property type="project" value="UniProtKB-SubCell"/>
</dbReference>
<keyword evidence="6 7" id="KW-0472">Membrane</keyword>
<evidence type="ECO:0000256" key="1">
    <source>
        <dbReference type="ARBA" id="ARBA00004651"/>
    </source>
</evidence>
<feature type="transmembrane region" description="Helical" evidence="7">
    <location>
        <begin position="24"/>
        <end position="45"/>
    </location>
</feature>
<feature type="domain" description="ABC transmembrane type-1" evidence="8">
    <location>
        <begin position="86"/>
        <end position="293"/>
    </location>
</feature>
<evidence type="ECO:0000313" key="9">
    <source>
        <dbReference type="EMBL" id="QSO49343.1"/>
    </source>
</evidence>